<dbReference type="EMBL" id="SRYV01000015">
    <property type="protein sequence ID" value="TGY12325.1"/>
    <property type="molecule type" value="Genomic_DNA"/>
</dbReference>
<name>A0A4S2BDX7_9LACO</name>
<reference evidence="1 2" key="1">
    <citation type="submission" date="2019-04" db="EMBL/GenBank/DDBJ databases">
        <title>Microbes associate with the intestines of laboratory mice.</title>
        <authorList>
            <person name="Navarre W."/>
            <person name="Wong E."/>
            <person name="Huang K."/>
            <person name="Tropini C."/>
            <person name="Ng K."/>
            <person name="Yu B."/>
        </authorList>
    </citation>
    <scope>NUCLEOTIDE SEQUENCE [LARGE SCALE GENOMIC DNA]</scope>
    <source>
        <strain evidence="1 2">NM61_E11</strain>
    </source>
</reference>
<protein>
    <submittedName>
        <fullName evidence="1">Uncharacterized protein</fullName>
    </submittedName>
</protein>
<evidence type="ECO:0000313" key="2">
    <source>
        <dbReference type="Proteomes" id="UP000309117"/>
    </source>
</evidence>
<evidence type="ECO:0000313" key="1">
    <source>
        <dbReference type="EMBL" id="TGY12325.1"/>
    </source>
</evidence>
<organism evidence="1 2">
    <name type="scientific">Lactobacillus intestinalis</name>
    <dbReference type="NCBI Taxonomy" id="151781"/>
    <lineage>
        <taxon>Bacteria</taxon>
        <taxon>Bacillati</taxon>
        <taxon>Bacillota</taxon>
        <taxon>Bacilli</taxon>
        <taxon>Lactobacillales</taxon>
        <taxon>Lactobacillaceae</taxon>
        <taxon>Lactobacillus</taxon>
    </lineage>
</organism>
<proteinExistence type="predicted"/>
<dbReference type="Proteomes" id="UP000309117">
    <property type="component" value="Unassembled WGS sequence"/>
</dbReference>
<dbReference type="AlphaFoldDB" id="A0A4S2BDX7"/>
<accession>A0A4S2BDX7</accession>
<comment type="caution">
    <text evidence="1">The sequence shown here is derived from an EMBL/GenBank/DDBJ whole genome shotgun (WGS) entry which is preliminary data.</text>
</comment>
<gene>
    <name evidence="1" type="ORF">E5351_08255</name>
</gene>
<dbReference type="RefSeq" id="WP_004040103.1">
    <property type="nucleotide sequence ID" value="NZ_AQFR02000003.1"/>
</dbReference>
<sequence>MIKHNKGVRDFFKNDYPKLYLLSGSQIPTDINLKDKSRMVYYWNVLAVTWLTINKLENTPQHPYKTIIVEHCINHVTINDIVNTYKHSGSWGTNRKNEALKKFAEIFKQEQIKNKVYPLLEFE</sequence>